<keyword evidence="1" id="KW-0732">Signal</keyword>
<evidence type="ECO:0000256" key="1">
    <source>
        <dbReference type="SAM" id="SignalP"/>
    </source>
</evidence>
<accession>A0A845GL14</accession>
<evidence type="ECO:0000313" key="3">
    <source>
        <dbReference type="Proteomes" id="UP000447355"/>
    </source>
</evidence>
<feature type="chain" id="PRO_5032809106" evidence="1">
    <location>
        <begin position="21"/>
        <end position="116"/>
    </location>
</feature>
<proteinExistence type="predicted"/>
<gene>
    <name evidence="2" type="ORF">GTP90_09655</name>
</gene>
<comment type="caution">
    <text evidence="2">The sequence shown here is derived from an EMBL/GenBank/DDBJ whole genome shotgun (WGS) entry which is preliminary data.</text>
</comment>
<organism evidence="2 3">
    <name type="scientific">Duganella vulcania</name>
    <dbReference type="NCBI Taxonomy" id="2692166"/>
    <lineage>
        <taxon>Bacteria</taxon>
        <taxon>Pseudomonadati</taxon>
        <taxon>Pseudomonadota</taxon>
        <taxon>Betaproteobacteria</taxon>
        <taxon>Burkholderiales</taxon>
        <taxon>Oxalobacteraceae</taxon>
        <taxon>Telluria group</taxon>
        <taxon>Duganella</taxon>
    </lineage>
</organism>
<evidence type="ECO:0000313" key="2">
    <source>
        <dbReference type="EMBL" id="MYM94122.1"/>
    </source>
</evidence>
<dbReference type="Proteomes" id="UP000447355">
    <property type="component" value="Unassembled WGS sequence"/>
</dbReference>
<dbReference type="EMBL" id="WWCX01000011">
    <property type="protein sequence ID" value="MYM94122.1"/>
    <property type="molecule type" value="Genomic_DNA"/>
</dbReference>
<protein>
    <submittedName>
        <fullName evidence="2">Cobalt-zinc-cadmium resistance protein</fullName>
    </submittedName>
</protein>
<sequence length="116" mass="12866">MKRLLLIFLLCVVPFQFAWATAGAYCQHETGAAPKHFGHHAHHHQANAEKTETSYKVGKLHPDCGSCHGMSFALFQEPLLAQSIVATGTNVPAAKPEIYTSHIPDGLRRPDRRFSF</sequence>
<feature type="signal peptide" evidence="1">
    <location>
        <begin position="1"/>
        <end position="20"/>
    </location>
</feature>
<dbReference type="RefSeq" id="WP_161083317.1">
    <property type="nucleotide sequence ID" value="NZ_WWCX01000011.1"/>
</dbReference>
<reference evidence="2" key="1">
    <citation type="submission" date="2019-12" db="EMBL/GenBank/DDBJ databases">
        <title>Novel species isolated from a subtropical stream in China.</title>
        <authorList>
            <person name="Lu H."/>
        </authorList>
    </citation>
    <scope>NUCLEOTIDE SEQUENCE [LARGE SCALE GENOMIC DNA]</scope>
    <source>
        <strain evidence="2">FT81W</strain>
    </source>
</reference>
<dbReference type="AlphaFoldDB" id="A0A845GL14"/>
<name>A0A845GL14_9BURK</name>